<dbReference type="Proteomes" id="UP000559256">
    <property type="component" value="Unassembled WGS sequence"/>
</dbReference>
<sequence>MDPNAPTTALPHNQSTNVAGEPLSLSDKAFDVAQAPAFSFKPISNIKQALCALHPYAHDPARPAVPAYHFCTHNTSSDIHQCIIFDSNEPTARLIGIEYIITENLFRTLDDEEKKLWHSHKYEIESGLLTMIAKPGIPSGVDDALEMPALKNLHTTYGKTWHLWQIDRGDPLPLGLPQLMKAFNSDSDVPQDVIADHERRTGTNVKAKADYRAKHLDKSYRPLPGADEKGPHLELVMKGTGA</sequence>
<dbReference type="AlphaFoldDB" id="A0A8H5CYF4"/>
<dbReference type="InterPro" id="IPR010686">
    <property type="entry name" value="OBAP-like"/>
</dbReference>
<name>A0A8H5CYF4_9AGAR</name>
<dbReference type="EMBL" id="JAACJM010000076">
    <property type="protein sequence ID" value="KAF5350255.1"/>
    <property type="molecule type" value="Genomic_DNA"/>
</dbReference>
<evidence type="ECO:0000313" key="3">
    <source>
        <dbReference type="EMBL" id="KAF5350255.1"/>
    </source>
</evidence>
<proteinExistence type="inferred from homology"/>
<evidence type="ECO:0000313" key="4">
    <source>
        <dbReference type="Proteomes" id="UP000559256"/>
    </source>
</evidence>
<dbReference type="Pfam" id="PF06884">
    <property type="entry name" value="DUF1264"/>
    <property type="match status" value="1"/>
</dbReference>
<keyword evidence="4" id="KW-1185">Reference proteome</keyword>
<organism evidence="3 4">
    <name type="scientific">Tetrapyrgos nigripes</name>
    <dbReference type="NCBI Taxonomy" id="182062"/>
    <lineage>
        <taxon>Eukaryota</taxon>
        <taxon>Fungi</taxon>
        <taxon>Dikarya</taxon>
        <taxon>Basidiomycota</taxon>
        <taxon>Agaricomycotina</taxon>
        <taxon>Agaricomycetes</taxon>
        <taxon>Agaricomycetidae</taxon>
        <taxon>Agaricales</taxon>
        <taxon>Marasmiineae</taxon>
        <taxon>Marasmiaceae</taxon>
        <taxon>Tetrapyrgos</taxon>
    </lineage>
</organism>
<feature type="region of interest" description="Disordered" evidence="2">
    <location>
        <begin position="219"/>
        <end position="242"/>
    </location>
</feature>
<evidence type="ECO:0000256" key="2">
    <source>
        <dbReference type="SAM" id="MobiDB-lite"/>
    </source>
</evidence>
<feature type="compositionally biased region" description="Basic and acidic residues" evidence="2">
    <location>
        <begin position="219"/>
        <end position="232"/>
    </location>
</feature>
<gene>
    <name evidence="3" type="ORF">D9758_007858</name>
</gene>
<dbReference type="PANTHER" id="PTHR31360:SF0">
    <property type="entry name" value="OIL BODY-ASSOCIATED PROTEIN 1B"/>
    <property type="match status" value="1"/>
</dbReference>
<dbReference type="PANTHER" id="PTHR31360">
    <property type="match status" value="1"/>
</dbReference>
<dbReference type="OrthoDB" id="1901244at2759"/>
<reference evidence="3 4" key="1">
    <citation type="journal article" date="2020" name="ISME J.">
        <title>Uncovering the hidden diversity of litter-decomposition mechanisms in mushroom-forming fungi.</title>
        <authorList>
            <person name="Floudas D."/>
            <person name="Bentzer J."/>
            <person name="Ahren D."/>
            <person name="Johansson T."/>
            <person name="Persson P."/>
            <person name="Tunlid A."/>
        </authorList>
    </citation>
    <scope>NUCLEOTIDE SEQUENCE [LARGE SCALE GENOMIC DNA]</scope>
    <source>
        <strain evidence="3 4">CBS 291.85</strain>
    </source>
</reference>
<evidence type="ECO:0008006" key="5">
    <source>
        <dbReference type="Google" id="ProtNLM"/>
    </source>
</evidence>
<comment type="similarity">
    <text evidence="1">Belongs to the OBAP family.</text>
</comment>
<protein>
    <recommendedName>
        <fullName evidence="5">DUF1264-domain-containing protein</fullName>
    </recommendedName>
</protein>
<accession>A0A8H5CYF4</accession>
<comment type="caution">
    <text evidence="3">The sequence shown here is derived from an EMBL/GenBank/DDBJ whole genome shotgun (WGS) entry which is preliminary data.</text>
</comment>
<evidence type="ECO:0000256" key="1">
    <source>
        <dbReference type="ARBA" id="ARBA00009740"/>
    </source>
</evidence>